<dbReference type="FunFam" id="1.10.455.10:FF:000001">
    <property type="entry name" value="30S ribosomal protein S7"/>
    <property type="match status" value="1"/>
</dbReference>
<dbReference type="Proteomes" id="UP000019141">
    <property type="component" value="Unassembled WGS sequence"/>
</dbReference>
<dbReference type="Pfam" id="PF00177">
    <property type="entry name" value="Ribosomal_S7"/>
    <property type="match status" value="1"/>
</dbReference>
<evidence type="ECO:0000256" key="6">
    <source>
        <dbReference type="HAMAP-Rule" id="MF_00480"/>
    </source>
</evidence>
<keyword evidence="2 6" id="KW-0699">rRNA-binding</keyword>
<keyword evidence="5 6" id="KW-0687">Ribonucleoprotein</keyword>
<protein>
    <recommendedName>
        <fullName evidence="6">Small ribosomal subunit protein uS7</fullName>
    </recommendedName>
</protein>
<name>W4LT77_ENTF1</name>
<evidence type="ECO:0000256" key="5">
    <source>
        <dbReference type="ARBA" id="ARBA00023274"/>
    </source>
</evidence>
<dbReference type="HOGENOM" id="CLU_072226_1_1_7"/>
<sequence length="178" mass="20047">MGGRWEAVAGDGAAFPFFLEMKMPRRQVIEKRPVPPDPKYGDSLVTSCVNVIMKRGKKSLAQRIVYDAFGIIQDRTGEEPLQVFKQAIENVKPVLEVKSRRVGGSTYQIPVDVSPSRRVALSLRWIVGSARSRGERGMTRRLAAELLDAYNQTGSAIKKKEDTHRMAEANKAFAHYRW</sequence>
<dbReference type="HAMAP" id="MF_00480_B">
    <property type="entry name" value="Ribosomal_uS7_B"/>
    <property type="match status" value="1"/>
</dbReference>
<dbReference type="PANTHER" id="PTHR11205">
    <property type="entry name" value="RIBOSOMAL PROTEIN S7"/>
    <property type="match status" value="1"/>
</dbReference>
<feature type="domain" description="Small ribosomal subunit protein uS7" evidence="7">
    <location>
        <begin position="24"/>
        <end position="171"/>
    </location>
</feature>
<dbReference type="GO" id="GO:0006412">
    <property type="term" value="P:translation"/>
    <property type="evidence" value="ECO:0007669"/>
    <property type="project" value="UniProtKB-UniRule"/>
</dbReference>
<dbReference type="PATRIC" id="fig|1429438.4.peg.1954"/>
<dbReference type="GO" id="GO:0003735">
    <property type="term" value="F:structural constituent of ribosome"/>
    <property type="evidence" value="ECO:0007669"/>
    <property type="project" value="InterPro"/>
</dbReference>
<dbReference type="InterPro" id="IPR000235">
    <property type="entry name" value="Ribosomal_uS7"/>
</dbReference>
<dbReference type="GO" id="GO:0019843">
    <property type="term" value="F:rRNA binding"/>
    <property type="evidence" value="ECO:0007669"/>
    <property type="project" value="UniProtKB-UniRule"/>
</dbReference>
<dbReference type="SUPFAM" id="SSF47973">
    <property type="entry name" value="Ribosomal protein S7"/>
    <property type="match status" value="1"/>
</dbReference>
<keyword evidence="9" id="KW-1185">Reference proteome</keyword>
<comment type="subunit">
    <text evidence="6">Part of the 30S ribosomal subunit. Contacts proteins S9 and S11.</text>
</comment>
<dbReference type="InterPro" id="IPR005717">
    <property type="entry name" value="Ribosomal_uS7_bac/org-type"/>
</dbReference>
<evidence type="ECO:0000256" key="4">
    <source>
        <dbReference type="ARBA" id="ARBA00022980"/>
    </source>
</evidence>
<evidence type="ECO:0000313" key="8">
    <source>
        <dbReference type="EMBL" id="ETX00911.1"/>
    </source>
</evidence>
<accession>W4LT77</accession>
<dbReference type="EMBL" id="AZHW01000292">
    <property type="protein sequence ID" value="ETX00911.1"/>
    <property type="molecule type" value="Genomic_DNA"/>
</dbReference>
<dbReference type="PIRSF" id="PIRSF002122">
    <property type="entry name" value="RPS7p_RPS7a_RPS5e_RPS7o"/>
    <property type="match status" value="1"/>
</dbReference>
<organism evidence="8 9">
    <name type="scientific">Entotheonella factor</name>
    <dbReference type="NCBI Taxonomy" id="1429438"/>
    <lineage>
        <taxon>Bacteria</taxon>
        <taxon>Pseudomonadati</taxon>
        <taxon>Nitrospinota/Tectimicrobiota group</taxon>
        <taxon>Candidatus Tectimicrobiota</taxon>
        <taxon>Candidatus Entotheonellia</taxon>
        <taxon>Candidatus Entotheonellales</taxon>
        <taxon>Candidatus Entotheonellaceae</taxon>
        <taxon>Candidatus Entotheonella</taxon>
    </lineage>
</organism>
<evidence type="ECO:0000256" key="2">
    <source>
        <dbReference type="ARBA" id="ARBA00022730"/>
    </source>
</evidence>
<evidence type="ECO:0000313" key="9">
    <source>
        <dbReference type="Proteomes" id="UP000019141"/>
    </source>
</evidence>
<keyword evidence="6" id="KW-0820">tRNA-binding</keyword>
<evidence type="ECO:0000256" key="1">
    <source>
        <dbReference type="ARBA" id="ARBA00007151"/>
    </source>
</evidence>
<proteinExistence type="inferred from homology"/>
<keyword evidence="3 6" id="KW-0694">RNA-binding</keyword>
<evidence type="ECO:0000256" key="3">
    <source>
        <dbReference type="ARBA" id="ARBA00022884"/>
    </source>
</evidence>
<comment type="similarity">
    <text evidence="1 6">Belongs to the universal ribosomal protein uS7 family.</text>
</comment>
<reference evidence="8 9" key="1">
    <citation type="journal article" date="2014" name="Nature">
        <title>An environmental bacterial taxon with a large and distinct metabolic repertoire.</title>
        <authorList>
            <person name="Wilson M.C."/>
            <person name="Mori T."/>
            <person name="Ruckert C."/>
            <person name="Uria A.R."/>
            <person name="Helf M.J."/>
            <person name="Takada K."/>
            <person name="Gernert C."/>
            <person name="Steffens U.A."/>
            <person name="Heycke N."/>
            <person name="Schmitt S."/>
            <person name="Rinke C."/>
            <person name="Helfrich E.J."/>
            <person name="Brachmann A.O."/>
            <person name="Gurgui C."/>
            <person name="Wakimoto T."/>
            <person name="Kracht M."/>
            <person name="Crusemann M."/>
            <person name="Hentschel U."/>
            <person name="Abe I."/>
            <person name="Matsunaga S."/>
            <person name="Kalinowski J."/>
            <person name="Takeyama H."/>
            <person name="Piel J."/>
        </authorList>
    </citation>
    <scope>NUCLEOTIDE SEQUENCE [LARGE SCALE GENOMIC DNA]</scope>
    <source>
        <strain evidence="9">TSY1</strain>
    </source>
</reference>
<dbReference type="CDD" id="cd14869">
    <property type="entry name" value="uS7_Bacteria"/>
    <property type="match status" value="1"/>
</dbReference>
<keyword evidence="4 6" id="KW-0689">Ribosomal protein</keyword>
<dbReference type="InterPro" id="IPR036823">
    <property type="entry name" value="Ribosomal_uS7_dom_sf"/>
</dbReference>
<dbReference type="InterPro" id="IPR023798">
    <property type="entry name" value="Ribosomal_uS7_dom"/>
</dbReference>
<comment type="caution">
    <text evidence="8">The sequence shown here is derived from an EMBL/GenBank/DDBJ whole genome shotgun (WGS) entry which is preliminary data.</text>
</comment>
<dbReference type="NCBIfam" id="TIGR01029">
    <property type="entry name" value="rpsG_bact"/>
    <property type="match status" value="1"/>
</dbReference>
<comment type="function">
    <text evidence="6">One of the primary rRNA binding proteins, it binds directly to 16S rRNA where it nucleates assembly of the head domain of the 30S subunit. Is located at the subunit interface close to the decoding center, probably blocks exit of the E-site tRNA.</text>
</comment>
<dbReference type="AlphaFoldDB" id="W4LT77"/>
<gene>
    <name evidence="6" type="primary">rpsG</name>
    <name evidence="8" type="ORF">ETSY1_09505</name>
</gene>
<dbReference type="GO" id="GO:0000049">
    <property type="term" value="F:tRNA binding"/>
    <property type="evidence" value="ECO:0007669"/>
    <property type="project" value="UniProtKB-UniRule"/>
</dbReference>
<evidence type="ECO:0000259" key="7">
    <source>
        <dbReference type="Pfam" id="PF00177"/>
    </source>
</evidence>
<dbReference type="Gene3D" id="1.10.455.10">
    <property type="entry name" value="Ribosomal protein S7 domain"/>
    <property type="match status" value="1"/>
</dbReference>
<dbReference type="GO" id="GO:0015935">
    <property type="term" value="C:small ribosomal subunit"/>
    <property type="evidence" value="ECO:0007669"/>
    <property type="project" value="InterPro"/>
</dbReference>